<evidence type="ECO:0000256" key="1">
    <source>
        <dbReference type="SAM" id="MobiDB-lite"/>
    </source>
</evidence>
<evidence type="ECO:0000313" key="2">
    <source>
        <dbReference type="EMBL" id="SEO64906.1"/>
    </source>
</evidence>
<feature type="region of interest" description="Disordered" evidence="1">
    <location>
        <begin position="40"/>
        <end position="183"/>
    </location>
</feature>
<accession>A0A1H8REW9</accession>
<organism evidence="2 3">
    <name type="scientific">Salinihabitans flavidus</name>
    <dbReference type="NCBI Taxonomy" id="569882"/>
    <lineage>
        <taxon>Bacteria</taxon>
        <taxon>Pseudomonadati</taxon>
        <taxon>Pseudomonadota</taxon>
        <taxon>Alphaproteobacteria</taxon>
        <taxon>Rhodobacterales</taxon>
        <taxon>Roseobacteraceae</taxon>
        <taxon>Salinihabitans</taxon>
    </lineage>
</organism>
<dbReference type="RefSeq" id="WP_093117630.1">
    <property type="nucleotide sequence ID" value="NZ_FODS01000008.1"/>
</dbReference>
<feature type="compositionally biased region" description="Pro residues" evidence="1">
    <location>
        <begin position="117"/>
        <end position="132"/>
    </location>
</feature>
<feature type="compositionally biased region" description="Low complexity" evidence="1">
    <location>
        <begin position="106"/>
        <end position="116"/>
    </location>
</feature>
<feature type="compositionally biased region" description="Basic residues" evidence="1">
    <location>
        <begin position="59"/>
        <end position="71"/>
    </location>
</feature>
<feature type="compositionally biased region" description="Polar residues" evidence="1">
    <location>
        <begin position="86"/>
        <end position="96"/>
    </location>
</feature>
<feature type="compositionally biased region" description="Low complexity" evidence="1">
    <location>
        <begin position="46"/>
        <end position="58"/>
    </location>
</feature>
<gene>
    <name evidence="2" type="ORF">SAMN04490248_108126</name>
</gene>
<feature type="compositionally biased region" description="Polar residues" evidence="1">
    <location>
        <begin position="171"/>
        <end position="183"/>
    </location>
</feature>
<name>A0A1H8REW9_9RHOB</name>
<dbReference type="AlphaFoldDB" id="A0A1H8REW9"/>
<protein>
    <submittedName>
        <fullName evidence="2">Uncharacterized protein</fullName>
    </submittedName>
</protein>
<dbReference type="PRINTS" id="PR01217">
    <property type="entry name" value="PRICHEXTENSN"/>
</dbReference>
<keyword evidence="3" id="KW-1185">Reference proteome</keyword>
<dbReference type="EMBL" id="FODS01000008">
    <property type="protein sequence ID" value="SEO64906.1"/>
    <property type="molecule type" value="Genomic_DNA"/>
</dbReference>
<dbReference type="STRING" id="569882.SAMN04490248_108126"/>
<dbReference type="Proteomes" id="UP000198893">
    <property type="component" value="Unassembled WGS sequence"/>
</dbReference>
<sequence>MNFSQNPITLSMNHLALMSQMMERHLRLNTALTRTMWRLAVPTTEQTRQPPATQAPKPAARKKPAAKRRKPASTAKSAQKPAPVASTASAPNTAQTAKPDPAPARKPTTQAAKSAPAPKPTAPAAKPDPAPAAKPTAQAAPVPKAETAGDSDKPRRARAPSKPPAMPDSTAPKSASQNSGSKA</sequence>
<evidence type="ECO:0000313" key="3">
    <source>
        <dbReference type="Proteomes" id="UP000198893"/>
    </source>
</evidence>
<proteinExistence type="predicted"/>
<feature type="compositionally biased region" description="Low complexity" evidence="1">
    <location>
        <begin position="133"/>
        <end position="145"/>
    </location>
</feature>
<reference evidence="2 3" key="1">
    <citation type="submission" date="2016-10" db="EMBL/GenBank/DDBJ databases">
        <authorList>
            <person name="de Groot N.N."/>
        </authorList>
    </citation>
    <scope>NUCLEOTIDE SEQUENCE [LARGE SCALE GENOMIC DNA]</scope>
    <source>
        <strain evidence="2 3">DSM 27842</strain>
    </source>
</reference>